<gene>
    <name evidence="2" type="ORF">CLV32_3085</name>
</gene>
<dbReference type="SUPFAM" id="SSF53756">
    <property type="entry name" value="UDP-Glycosyltransferase/glycogen phosphorylase"/>
    <property type="match status" value="1"/>
</dbReference>
<dbReference type="AlphaFoldDB" id="A0A4R6IJ73"/>
<reference evidence="2 3" key="1">
    <citation type="submission" date="2019-03" db="EMBL/GenBank/DDBJ databases">
        <title>Genomic Encyclopedia of Archaeal and Bacterial Type Strains, Phase II (KMG-II): from individual species to whole genera.</title>
        <authorList>
            <person name="Goeker M."/>
        </authorList>
    </citation>
    <scope>NUCLEOTIDE SEQUENCE [LARGE SCALE GENOMIC DNA]</scope>
    <source>
        <strain evidence="2 3">DSM 19034</strain>
    </source>
</reference>
<comment type="caution">
    <text evidence="2">The sequence shown here is derived from an EMBL/GenBank/DDBJ whole genome shotgun (WGS) entry which is preliminary data.</text>
</comment>
<dbReference type="CDD" id="cd03801">
    <property type="entry name" value="GT4_PimA-like"/>
    <property type="match status" value="1"/>
</dbReference>
<dbReference type="InterPro" id="IPR001296">
    <property type="entry name" value="Glyco_trans_1"/>
</dbReference>
<organism evidence="2 3">
    <name type="scientific">Pedobacter duraquae</name>
    <dbReference type="NCBI Taxonomy" id="425511"/>
    <lineage>
        <taxon>Bacteria</taxon>
        <taxon>Pseudomonadati</taxon>
        <taxon>Bacteroidota</taxon>
        <taxon>Sphingobacteriia</taxon>
        <taxon>Sphingobacteriales</taxon>
        <taxon>Sphingobacteriaceae</taxon>
        <taxon>Pedobacter</taxon>
    </lineage>
</organism>
<dbReference type="EMBL" id="SNWM01000003">
    <property type="protein sequence ID" value="TDO21976.1"/>
    <property type="molecule type" value="Genomic_DNA"/>
</dbReference>
<keyword evidence="2" id="KW-0808">Transferase</keyword>
<dbReference type="Gene3D" id="3.40.50.2000">
    <property type="entry name" value="Glycogen Phosphorylase B"/>
    <property type="match status" value="1"/>
</dbReference>
<evidence type="ECO:0000259" key="1">
    <source>
        <dbReference type="Pfam" id="PF00534"/>
    </source>
</evidence>
<dbReference type="Pfam" id="PF00534">
    <property type="entry name" value="Glycos_transf_1"/>
    <property type="match status" value="1"/>
</dbReference>
<dbReference type="RefSeq" id="WP_133556912.1">
    <property type="nucleotide sequence ID" value="NZ_SNWM01000003.1"/>
</dbReference>
<protein>
    <submittedName>
        <fullName evidence="2">Glycosyl transferase family 1</fullName>
    </submittedName>
</protein>
<sequence>MKQLILTCLPSFYKNLAFKELSELSEISIFYTNSSPIKRESDFFKHGLDDQKVIPHKRIHENLLSLLRAGRKADFVILGGWDDPYFWFMRMIMPKRKLKVIVESSIYELGSSSIFNYMKRFFLKGIAECIVSGDPHVRLVEELKFRGAIRKSLGVGVLDFDYDSISKIGTGTVLNFLYIGRISRDKGIDFISSFFKSRPDLRLNLVGNFENDDYINEVLVSDNIIHLGYKSRDELRAVFAENDVFILPSRREPWGLVIEEALYHGLPVIVSNMVGANENFVRQLGTGVVFEMDDSKDFTSKIDFMLELKNYNSFIEKIKVIDFNQKKNQYIRSFI</sequence>
<dbReference type="InterPro" id="IPR050194">
    <property type="entry name" value="Glycosyltransferase_grp1"/>
</dbReference>
<dbReference type="PANTHER" id="PTHR45947:SF3">
    <property type="entry name" value="SULFOQUINOVOSYL TRANSFERASE SQD2"/>
    <property type="match status" value="1"/>
</dbReference>
<evidence type="ECO:0000313" key="2">
    <source>
        <dbReference type="EMBL" id="TDO21976.1"/>
    </source>
</evidence>
<dbReference type="GO" id="GO:0016757">
    <property type="term" value="F:glycosyltransferase activity"/>
    <property type="evidence" value="ECO:0007669"/>
    <property type="project" value="InterPro"/>
</dbReference>
<name>A0A4R6IJ73_9SPHI</name>
<dbReference type="Proteomes" id="UP000295499">
    <property type="component" value="Unassembled WGS sequence"/>
</dbReference>
<dbReference type="PANTHER" id="PTHR45947">
    <property type="entry name" value="SULFOQUINOVOSYL TRANSFERASE SQD2"/>
    <property type="match status" value="1"/>
</dbReference>
<keyword evidence="3" id="KW-1185">Reference proteome</keyword>
<feature type="domain" description="Glycosyl transferase family 1" evidence="1">
    <location>
        <begin position="176"/>
        <end position="315"/>
    </location>
</feature>
<evidence type="ECO:0000313" key="3">
    <source>
        <dbReference type="Proteomes" id="UP000295499"/>
    </source>
</evidence>
<accession>A0A4R6IJ73</accession>
<proteinExistence type="predicted"/>
<dbReference type="OrthoDB" id="596635at2"/>